<evidence type="ECO:0000256" key="13">
    <source>
        <dbReference type="ARBA" id="ARBA00047833"/>
    </source>
</evidence>
<comment type="pathway">
    <text evidence="2 14">Cell wall biogenesis; peptidoglycan biosynthesis.</text>
</comment>
<dbReference type="SUPFAM" id="SSF51984">
    <property type="entry name" value="MurCD N-terminal domain"/>
    <property type="match status" value="1"/>
</dbReference>
<dbReference type="GO" id="GO:0008360">
    <property type="term" value="P:regulation of cell shape"/>
    <property type="evidence" value="ECO:0007669"/>
    <property type="project" value="UniProtKB-KW"/>
</dbReference>
<dbReference type="Gene3D" id="3.40.1190.10">
    <property type="entry name" value="Mur-like, catalytic domain"/>
    <property type="match status" value="1"/>
</dbReference>
<dbReference type="SUPFAM" id="SSF53623">
    <property type="entry name" value="MurD-like peptide ligases, catalytic domain"/>
    <property type="match status" value="1"/>
</dbReference>
<feature type="domain" description="Mur ligase central" evidence="17">
    <location>
        <begin position="118"/>
        <end position="298"/>
    </location>
</feature>
<evidence type="ECO:0000256" key="6">
    <source>
        <dbReference type="ARBA" id="ARBA00022618"/>
    </source>
</evidence>
<reference evidence="18 19" key="1">
    <citation type="submission" date="2019-08" db="EMBL/GenBank/DDBJ databases">
        <title>In-depth cultivation of the pig gut microbiome towards novel bacterial diversity and tailored functional studies.</title>
        <authorList>
            <person name="Wylensek D."/>
            <person name="Hitch T.C.A."/>
            <person name="Clavel T."/>
        </authorList>
    </citation>
    <scope>NUCLEOTIDE SEQUENCE [LARGE SCALE GENOMIC DNA]</scope>
    <source>
        <strain evidence="18 19">WCA-389-WT-23D1</strain>
    </source>
</reference>
<keyword evidence="9 14" id="KW-0133">Cell shape</keyword>
<dbReference type="InterPro" id="IPR004101">
    <property type="entry name" value="Mur_ligase_C"/>
</dbReference>
<gene>
    <name evidence="14" type="primary">murC</name>
    <name evidence="18" type="ORF">FYJ39_06720</name>
</gene>
<organism evidence="18 19">
    <name type="scientific">Clostridium porci</name>
    <dbReference type="NCBI Taxonomy" id="2605778"/>
    <lineage>
        <taxon>Bacteria</taxon>
        <taxon>Bacillati</taxon>
        <taxon>Bacillota</taxon>
        <taxon>Clostridia</taxon>
        <taxon>Eubacteriales</taxon>
        <taxon>Clostridiaceae</taxon>
        <taxon>Clostridium</taxon>
    </lineage>
</organism>
<evidence type="ECO:0000256" key="12">
    <source>
        <dbReference type="ARBA" id="ARBA00023316"/>
    </source>
</evidence>
<dbReference type="RefSeq" id="WP_154471709.1">
    <property type="nucleotide sequence ID" value="NZ_DBEWUL010000167.1"/>
</dbReference>
<dbReference type="InterPro" id="IPR000713">
    <property type="entry name" value="Mur_ligase_N"/>
</dbReference>
<evidence type="ECO:0000256" key="1">
    <source>
        <dbReference type="ARBA" id="ARBA00004496"/>
    </source>
</evidence>
<evidence type="ECO:0000259" key="15">
    <source>
        <dbReference type="Pfam" id="PF01225"/>
    </source>
</evidence>
<comment type="caution">
    <text evidence="18">The sequence shown here is derived from an EMBL/GenBank/DDBJ whole genome shotgun (WGS) entry which is preliminary data.</text>
</comment>
<dbReference type="EMBL" id="VUMD01000005">
    <property type="protein sequence ID" value="MSS36266.1"/>
    <property type="molecule type" value="Genomic_DNA"/>
</dbReference>
<keyword evidence="10 14" id="KW-0573">Peptidoglycan synthesis</keyword>
<keyword evidence="4 14" id="KW-0963">Cytoplasm</keyword>
<proteinExistence type="inferred from homology"/>
<evidence type="ECO:0000256" key="7">
    <source>
        <dbReference type="ARBA" id="ARBA00022741"/>
    </source>
</evidence>
<dbReference type="GO" id="GO:0051301">
    <property type="term" value="P:cell division"/>
    <property type="evidence" value="ECO:0007669"/>
    <property type="project" value="UniProtKB-KW"/>
</dbReference>
<evidence type="ECO:0000259" key="17">
    <source>
        <dbReference type="Pfam" id="PF08245"/>
    </source>
</evidence>
<dbReference type="GO" id="GO:0009252">
    <property type="term" value="P:peptidoglycan biosynthetic process"/>
    <property type="evidence" value="ECO:0007669"/>
    <property type="project" value="UniProtKB-UniRule"/>
</dbReference>
<dbReference type="Pfam" id="PF02875">
    <property type="entry name" value="Mur_ligase_C"/>
    <property type="match status" value="1"/>
</dbReference>
<keyword evidence="19" id="KW-1185">Reference proteome</keyword>
<dbReference type="SUPFAM" id="SSF53244">
    <property type="entry name" value="MurD-like peptide ligases, peptide-binding domain"/>
    <property type="match status" value="1"/>
</dbReference>
<dbReference type="InterPro" id="IPR036565">
    <property type="entry name" value="Mur-like_cat_sf"/>
</dbReference>
<sequence>MYKIDFGKRTHVHFIGIGGISMSGLAEILLEEGFSVSGSDSHETELTKRLEERGARVYYGQRPSNIEKEPEIGLVVYTAAIHEDNPEFMAAREKGLPMLSRAELLGEMMRNYKQSIAVSGTHGKTTVTSMITSILLAGEIDPAVLVGGILRDIGGNIRVGGPEVFVTEACEYTNSFLSFYPTIEVILNIEEDHLDFFKDIQDIRHSFRLFAEKLPANGLLVINSDIEDVDALVKDLKCRVVTVGKDPGSFYTASNISYDEYARPSYDLVIQGETVNRITLGVTGEHNVSNSLSAIAVAMELGLGMDAVMSGLKKFTGTDRRFERKGEIGGVTIIDDYAHHPQEIRATLSAARHYPHKRLWCVFQPHTYTRTKAFLDQFAETLAAADEVILADIYAARETDTLGVSSQDIAERIERLGTKAHYIPSFDEIETFILEHCVNGDVLITMGAGDIVKVGEKLLGQ</sequence>
<accession>A0A7X2TCT6</accession>
<evidence type="ECO:0000256" key="5">
    <source>
        <dbReference type="ARBA" id="ARBA00022598"/>
    </source>
</evidence>
<evidence type="ECO:0000256" key="9">
    <source>
        <dbReference type="ARBA" id="ARBA00022960"/>
    </source>
</evidence>
<protein>
    <recommendedName>
        <fullName evidence="3 14">UDP-N-acetylmuramate--L-alanine ligase</fullName>
        <ecNumber evidence="3 14">6.3.2.8</ecNumber>
    </recommendedName>
    <alternativeName>
        <fullName evidence="14">UDP-N-acetylmuramoyl-L-alanine synthetase</fullName>
    </alternativeName>
</protein>
<keyword evidence="5 14" id="KW-0436">Ligase</keyword>
<dbReference type="AlphaFoldDB" id="A0A7X2TCT6"/>
<evidence type="ECO:0000259" key="16">
    <source>
        <dbReference type="Pfam" id="PF02875"/>
    </source>
</evidence>
<feature type="binding site" evidence="14">
    <location>
        <begin position="120"/>
        <end position="126"/>
    </location>
    <ligand>
        <name>ATP</name>
        <dbReference type="ChEBI" id="CHEBI:30616"/>
    </ligand>
</feature>
<dbReference type="NCBIfam" id="TIGR01082">
    <property type="entry name" value="murC"/>
    <property type="match status" value="1"/>
</dbReference>
<dbReference type="InterPro" id="IPR013221">
    <property type="entry name" value="Mur_ligase_cen"/>
</dbReference>
<comment type="subcellular location">
    <subcellularLocation>
        <location evidence="1 14">Cytoplasm</location>
    </subcellularLocation>
</comment>
<evidence type="ECO:0000313" key="19">
    <source>
        <dbReference type="Proteomes" id="UP000429958"/>
    </source>
</evidence>
<comment type="catalytic activity">
    <reaction evidence="13 14">
        <text>UDP-N-acetyl-alpha-D-muramate + L-alanine + ATP = UDP-N-acetyl-alpha-D-muramoyl-L-alanine + ADP + phosphate + H(+)</text>
        <dbReference type="Rhea" id="RHEA:23372"/>
        <dbReference type="ChEBI" id="CHEBI:15378"/>
        <dbReference type="ChEBI" id="CHEBI:30616"/>
        <dbReference type="ChEBI" id="CHEBI:43474"/>
        <dbReference type="ChEBI" id="CHEBI:57972"/>
        <dbReference type="ChEBI" id="CHEBI:70757"/>
        <dbReference type="ChEBI" id="CHEBI:83898"/>
        <dbReference type="ChEBI" id="CHEBI:456216"/>
        <dbReference type="EC" id="6.3.2.8"/>
    </reaction>
</comment>
<dbReference type="InterPro" id="IPR050061">
    <property type="entry name" value="MurCDEF_pg_biosynth"/>
</dbReference>
<dbReference type="Proteomes" id="UP000429958">
    <property type="component" value="Unassembled WGS sequence"/>
</dbReference>
<comment type="similarity">
    <text evidence="14">Belongs to the MurCDEF family.</text>
</comment>
<dbReference type="PANTHER" id="PTHR43445">
    <property type="entry name" value="UDP-N-ACETYLMURAMATE--L-ALANINE LIGASE-RELATED"/>
    <property type="match status" value="1"/>
</dbReference>
<keyword evidence="11 14" id="KW-0131">Cell cycle</keyword>
<evidence type="ECO:0000256" key="11">
    <source>
        <dbReference type="ARBA" id="ARBA00023306"/>
    </source>
</evidence>
<dbReference type="InterPro" id="IPR036615">
    <property type="entry name" value="Mur_ligase_C_dom_sf"/>
</dbReference>
<dbReference type="PANTHER" id="PTHR43445:SF3">
    <property type="entry name" value="UDP-N-ACETYLMURAMATE--L-ALANINE LIGASE"/>
    <property type="match status" value="1"/>
</dbReference>
<feature type="domain" description="Mur ligase N-terminal catalytic" evidence="15">
    <location>
        <begin position="11"/>
        <end position="112"/>
    </location>
</feature>
<evidence type="ECO:0000256" key="10">
    <source>
        <dbReference type="ARBA" id="ARBA00022984"/>
    </source>
</evidence>
<dbReference type="GO" id="GO:0005737">
    <property type="term" value="C:cytoplasm"/>
    <property type="evidence" value="ECO:0007669"/>
    <property type="project" value="UniProtKB-SubCell"/>
</dbReference>
<name>A0A7X2TCT6_9CLOT</name>
<evidence type="ECO:0000256" key="3">
    <source>
        <dbReference type="ARBA" id="ARBA00012211"/>
    </source>
</evidence>
<feature type="domain" description="Mur ligase C-terminal" evidence="16">
    <location>
        <begin position="320"/>
        <end position="449"/>
    </location>
</feature>
<dbReference type="InterPro" id="IPR005758">
    <property type="entry name" value="UDP-N-AcMur_Ala_ligase_MurC"/>
</dbReference>
<evidence type="ECO:0000256" key="8">
    <source>
        <dbReference type="ARBA" id="ARBA00022840"/>
    </source>
</evidence>
<dbReference type="GO" id="GO:0071555">
    <property type="term" value="P:cell wall organization"/>
    <property type="evidence" value="ECO:0007669"/>
    <property type="project" value="UniProtKB-KW"/>
</dbReference>
<evidence type="ECO:0000256" key="4">
    <source>
        <dbReference type="ARBA" id="ARBA00022490"/>
    </source>
</evidence>
<evidence type="ECO:0000256" key="2">
    <source>
        <dbReference type="ARBA" id="ARBA00004752"/>
    </source>
</evidence>
<dbReference type="Pfam" id="PF01225">
    <property type="entry name" value="Mur_ligase"/>
    <property type="match status" value="1"/>
</dbReference>
<dbReference type="GO" id="GO:0008763">
    <property type="term" value="F:UDP-N-acetylmuramate-L-alanine ligase activity"/>
    <property type="evidence" value="ECO:0007669"/>
    <property type="project" value="UniProtKB-UniRule"/>
</dbReference>
<keyword evidence="12 14" id="KW-0961">Cell wall biogenesis/degradation</keyword>
<dbReference type="Pfam" id="PF08245">
    <property type="entry name" value="Mur_ligase_M"/>
    <property type="match status" value="1"/>
</dbReference>
<dbReference type="EC" id="6.3.2.8" evidence="3 14"/>
<dbReference type="UniPathway" id="UPA00219"/>
<dbReference type="Gene3D" id="3.90.190.20">
    <property type="entry name" value="Mur ligase, C-terminal domain"/>
    <property type="match status" value="1"/>
</dbReference>
<dbReference type="Gene3D" id="3.40.50.720">
    <property type="entry name" value="NAD(P)-binding Rossmann-like Domain"/>
    <property type="match status" value="1"/>
</dbReference>
<keyword evidence="6 14" id="KW-0132">Cell division</keyword>
<dbReference type="HAMAP" id="MF_00046">
    <property type="entry name" value="MurC"/>
    <property type="match status" value="1"/>
</dbReference>
<evidence type="ECO:0000313" key="18">
    <source>
        <dbReference type="EMBL" id="MSS36266.1"/>
    </source>
</evidence>
<evidence type="ECO:0000256" key="14">
    <source>
        <dbReference type="HAMAP-Rule" id="MF_00046"/>
    </source>
</evidence>
<comment type="function">
    <text evidence="14">Cell wall formation.</text>
</comment>
<keyword evidence="8 14" id="KW-0067">ATP-binding</keyword>
<keyword evidence="7 14" id="KW-0547">Nucleotide-binding</keyword>
<dbReference type="GO" id="GO:0005524">
    <property type="term" value="F:ATP binding"/>
    <property type="evidence" value="ECO:0007669"/>
    <property type="project" value="UniProtKB-UniRule"/>
</dbReference>